<protein>
    <submittedName>
        <fullName evidence="4">Lipase, class 3</fullName>
    </submittedName>
</protein>
<keyword evidence="2" id="KW-1133">Transmembrane helix</keyword>
<keyword evidence="2" id="KW-0472">Membrane</keyword>
<feature type="domain" description="Fungal lipase-type" evidence="3">
    <location>
        <begin position="327"/>
        <end position="490"/>
    </location>
</feature>
<proteinExistence type="predicted"/>
<feature type="region of interest" description="Disordered" evidence="1">
    <location>
        <begin position="1"/>
        <end position="62"/>
    </location>
</feature>
<gene>
    <name evidence="4" type="ORF">MAM1_0001d00026</name>
</gene>
<dbReference type="Gene3D" id="3.40.50.1820">
    <property type="entry name" value="alpha/beta hydrolase"/>
    <property type="match status" value="1"/>
</dbReference>
<evidence type="ECO:0000313" key="5">
    <source>
        <dbReference type="Proteomes" id="UP000053815"/>
    </source>
</evidence>
<reference evidence="4" key="1">
    <citation type="submission" date="2014-09" db="EMBL/GenBank/DDBJ databases">
        <title>Draft genome sequence of an oleaginous Mucoromycotina fungus Mucor ambiguus NBRC6742.</title>
        <authorList>
            <person name="Takeda I."/>
            <person name="Yamane N."/>
            <person name="Morita T."/>
            <person name="Tamano K."/>
            <person name="Machida M."/>
            <person name="Baker S."/>
            <person name="Koike H."/>
        </authorList>
    </citation>
    <scope>NUCLEOTIDE SEQUENCE</scope>
    <source>
        <strain evidence="4">NBRC 6742</strain>
    </source>
</reference>
<dbReference type="Pfam" id="PF01764">
    <property type="entry name" value="Lipase_3"/>
    <property type="match status" value="1"/>
</dbReference>
<dbReference type="AlphaFoldDB" id="A0A0C9M3G1"/>
<dbReference type="PANTHER" id="PTHR45856:SF24">
    <property type="entry name" value="FUNGAL LIPASE-LIKE DOMAIN-CONTAINING PROTEIN"/>
    <property type="match status" value="1"/>
</dbReference>
<evidence type="ECO:0000313" key="4">
    <source>
        <dbReference type="EMBL" id="GAN00604.1"/>
    </source>
</evidence>
<dbReference type="InterPro" id="IPR029058">
    <property type="entry name" value="AB_hydrolase_fold"/>
</dbReference>
<dbReference type="InterPro" id="IPR002921">
    <property type="entry name" value="Fungal_lipase-type"/>
</dbReference>
<sequence>MKQQQPLYAKEDPNHTHHSHHHHHDNSYGGHSRTSSTVTNASKKSNGSQNHKLGEKNESGHVTTSVSGIPIFIDKKQGHSLLRSLRQQGIPEPGRSRSWPYLGYMVNGFKNLFLTFYFNWTMLFTAPISSAALILVYPTSVTFLVLFEMGLKLFMETWKGAEVVRYISLKYGQGFGAINWGAPELLLSDSSAQLVQRTLPALGLPATPISVSGCRRRTFDLSIAQTFVLLSSLIYERDVKKVRDAFDLYTSTRNAAKAESSSKYQALNAQAEGIIESKMKELLWESEARIRQIAESWGLHFAGVSELKSLGGPFCGIFWSETVPFIIVAFKGTTPTNYEEFLVDATFQRTDARSFLFGCVHAGFFESLFATSSFGDQDVRDPYGAILAAVRSKAEQLQEKLGTNEPIQLWITGHSLGASLSSLLFARWLKCPSDLGRRLVLRDAYVIGTPAVGDSDFASTFASHANQPVTRASTLFRIINKSDIFSRLPPGYDSRTCGRFMSESDFFNYSHVGHAVQITPKWHSKPLKFFPSSYEAPTQLNIMTNTLSDSSSNGSHQVAVHKKLIKQQEQQQHMDEQQAMLPNWAKLFIYKPWLQNYLPNGNPIYFIEKLYPFFIKDHIPKQYFDGLQRARVYYENEESELMDRQNQIITESLKL</sequence>
<feature type="transmembrane region" description="Helical" evidence="2">
    <location>
        <begin position="126"/>
        <end position="147"/>
    </location>
</feature>
<dbReference type="SUPFAM" id="SSF53474">
    <property type="entry name" value="alpha/beta-Hydrolases"/>
    <property type="match status" value="1"/>
</dbReference>
<dbReference type="Proteomes" id="UP000053815">
    <property type="component" value="Unassembled WGS sequence"/>
</dbReference>
<dbReference type="STRING" id="91626.A0A0C9M3G1"/>
<evidence type="ECO:0000256" key="2">
    <source>
        <dbReference type="SAM" id="Phobius"/>
    </source>
</evidence>
<name>A0A0C9M3G1_9FUNG</name>
<feature type="compositionally biased region" description="Polar residues" evidence="1">
    <location>
        <begin position="32"/>
        <end position="51"/>
    </location>
</feature>
<evidence type="ECO:0000256" key="1">
    <source>
        <dbReference type="SAM" id="MobiDB-lite"/>
    </source>
</evidence>
<dbReference type="GO" id="GO:0006629">
    <property type="term" value="P:lipid metabolic process"/>
    <property type="evidence" value="ECO:0007669"/>
    <property type="project" value="InterPro"/>
</dbReference>
<evidence type="ECO:0000259" key="3">
    <source>
        <dbReference type="Pfam" id="PF01764"/>
    </source>
</evidence>
<dbReference type="PANTHER" id="PTHR45856">
    <property type="entry name" value="ALPHA/BETA-HYDROLASES SUPERFAMILY PROTEIN"/>
    <property type="match status" value="1"/>
</dbReference>
<organism evidence="4">
    <name type="scientific">Mucor ambiguus</name>
    <dbReference type="NCBI Taxonomy" id="91626"/>
    <lineage>
        <taxon>Eukaryota</taxon>
        <taxon>Fungi</taxon>
        <taxon>Fungi incertae sedis</taxon>
        <taxon>Mucoromycota</taxon>
        <taxon>Mucoromycotina</taxon>
        <taxon>Mucoromycetes</taxon>
        <taxon>Mucorales</taxon>
        <taxon>Mucorineae</taxon>
        <taxon>Mucoraceae</taxon>
        <taxon>Mucor</taxon>
    </lineage>
</organism>
<keyword evidence="2" id="KW-0812">Transmembrane</keyword>
<dbReference type="InterPro" id="IPR051218">
    <property type="entry name" value="Sec_MonoDiacylglyc_Lipase"/>
</dbReference>
<keyword evidence="5" id="KW-1185">Reference proteome</keyword>
<dbReference type="OrthoDB" id="426718at2759"/>
<dbReference type="EMBL" id="DF836290">
    <property type="protein sequence ID" value="GAN00604.1"/>
    <property type="molecule type" value="Genomic_DNA"/>
</dbReference>
<accession>A0A0C9M3G1</accession>